<feature type="compositionally biased region" description="Polar residues" evidence="1">
    <location>
        <begin position="371"/>
        <end position="381"/>
    </location>
</feature>
<dbReference type="AlphaFoldDB" id="A0AAW0BKB5"/>
<dbReference type="EMBL" id="JAYKXP010000099">
    <property type="protein sequence ID" value="KAK7026882.1"/>
    <property type="molecule type" value="Genomic_DNA"/>
</dbReference>
<organism evidence="2 3">
    <name type="scientific">Paramarasmius palmivorus</name>
    <dbReference type="NCBI Taxonomy" id="297713"/>
    <lineage>
        <taxon>Eukaryota</taxon>
        <taxon>Fungi</taxon>
        <taxon>Dikarya</taxon>
        <taxon>Basidiomycota</taxon>
        <taxon>Agaricomycotina</taxon>
        <taxon>Agaricomycetes</taxon>
        <taxon>Agaricomycetidae</taxon>
        <taxon>Agaricales</taxon>
        <taxon>Marasmiineae</taxon>
        <taxon>Marasmiaceae</taxon>
        <taxon>Paramarasmius</taxon>
    </lineage>
</organism>
<dbReference type="Proteomes" id="UP001383192">
    <property type="component" value="Unassembled WGS sequence"/>
</dbReference>
<feature type="compositionally biased region" description="Polar residues" evidence="1">
    <location>
        <begin position="253"/>
        <end position="262"/>
    </location>
</feature>
<gene>
    <name evidence="2" type="ORF">VNI00_015424</name>
</gene>
<evidence type="ECO:0000313" key="2">
    <source>
        <dbReference type="EMBL" id="KAK7026882.1"/>
    </source>
</evidence>
<feature type="region of interest" description="Disordered" evidence="1">
    <location>
        <begin position="244"/>
        <end position="278"/>
    </location>
</feature>
<keyword evidence="3" id="KW-1185">Reference proteome</keyword>
<proteinExistence type="predicted"/>
<feature type="region of interest" description="Disordered" evidence="1">
    <location>
        <begin position="347"/>
        <end position="392"/>
    </location>
</feature>
<evidence type="ECO:0000256" key="1">
    <source>
        <dbReference type="SAM" id="MobiDB-lite"/>
    </source>
</evidence>
<name>A0AAW0BKB5_9AGAR</name>
<reference evidence="2 3" key="1">
    <citation type="submission" date="2024-01" db="EMBL/GenBank/DDBJ databases">
        <title>A draft genome for a cacao thread blight-causing isolate of Paramarasmius palmivorus.</title>
        <authorList>
            <person name="Baruah I.K."/>
            <person name="Bukari Y."/>
            <person name="Amoako-Attah I."/>
            <person name="Meinhardt L.W."/>
            <person name="Bailey B.A."/>
            <person name="Cohen S.P."/>
        </authorList>
    </citation>
    <scope>NUCLEOTIDE SEQUENCE [LARGE SCALE GENOMIC DNA]</scope>
    <source>
        <strain evidence="2 3">GH-12</strain>
    </source>
</reference>
<accession>A0AAW0BKB5</accession>
<comment type="caution">
    <text evidence="2">The sequence shown here is derived from an EMBL/GenBank/DDBJ whole genome shotgun (WGS) entry which is preliminary data.</text>
</comment>
<evidence type="ECO:0000313" key="3">
    <source>
        <dbReference type="Proteomes" id="UP001383192"/>
    </source>
</evidence>
<sequence length="392" mass="44317">MFHYVSSLYDRICRGMNTALQLTPPKGTFIACALLNDVSLNDSIRHSTADFLRREICAVDHKCPLKSMTLLKCAKGKQHELVAVSVIVPSGNSKWPDMEMTMFFERRICKGKDVEEERRRHRRGSSETQASVCVTAVAPQETLVSFGSSGELPTNTASDIVIIPWNGQDGWKRAVEVAFGYQGSEVRDVYTITFPKDSPPSLLDLAVILDQASEKYRDYHLFKYQCYFYAALVCKTMQTIFGGQKKPGPGQDQPITHTSANPESADVDSTENGRSSQVAGTYKTVRLVDDESMAEKVEKLREAFFEARQAKLDGLKERESDELREIRQQMEMERELRLAAERRLKDAERHAEDTERHVNDLQRHLEEAQRQRATQTSSGSHFSPDATLYPAP</sequence>
<protein>
    <submittedName>
        <fullName evidence="2">Uncharacterized protein</fullName>
    </submittedName>
</protein>
<feature type="compositionally biased region" description="Basic and acidic residues" evidence="1">
    <location>
        <begin position="347"/>
        <end position="370"/>
    </location>
</feature>